<dbReference type="EMBL" id="JBHSMU010000015">
    <property type="protein sequence ID" value="MFC5461314.1"/>
    <property type="molecule type" value="Genomic_DNA"/>
</dbReference>
<feature type="transmembrane region" description="Helical" evidence="2">
    <location>
        <begin position="12"/>
        <end position="35"/>
    </location>
</feature>
<keyword evidence="4" id="KW-1185">Reference proteome</keyword>
<feature type="coiled-coil region" evidence="1">
    <location>
        <begin position="69"/>
        <end position="145"/>
    </location>
</feature>
<name>A0ABW0L6C3_9BURK</name>
<proteinExistence type="predicted"/>
<gene>
    <name evidence="3" type="ORF">ACFPN5_16000</name>
</gene>
<evidence type="ECO:0000256" key="1">
    <source>
        <dbReference type="SAM" id="Coils"/>
    </source>
</evidence>
<keyword evidence="2" id="KW-0812">Transmembrane</keyword>
<organism evidence="3 4">
    <name type="scientific">Massilia niabensis</name>
    <dbReference type="NCBI Taxonomy" id="544910"/>
    <lineage>
        <taxon>Bacteria</taxon>
        <taxon>Pseudomonadati</taxon>
        <taxon>Pseudomonadota</taxon>
        <taxon>Betaproteobacteria</taxon>
        <taxon>Burkholderiales</taxon>
        <taxon>Oxalobacteraceae</taxon>
        <taxon>Telluria group</taxon>
        <taxon>Massilia</taxon>
    </lineage>
</organism>
<keyword evidence="2" id="KW-0472">Membrane</keyword>
<evidence type="ECO:0000313" key="4">
    <source>
        <dbReference type="Proteomes" id="UP001596050"/>
    </source>
</evidence>
<keyword evidence="2" id="KW-1133">Transmembrane helix</keyword>
<protein>
    <submittedName>
        <fullName evidence="3">Uncharacterized protein</fullName>
    </submittedName>
</protein>
<accession>A0ABW0L6C3</accession>
<dbReference type="Proteomes" id="UP001596050">
    <property type="component" value="Unassembled WGS sequence"/>
</dbReference>
<evidence type="ECO:0000256" key="2">
    <source>
        <dbReference type="SAM" id="Phobius"/>
    </source>
</evidence>
<reference evidence="4" key="1">
    <citation type="journal article" date="2019" name="Int. J. Syst. Evol. Microbiol.">
        <title>The Global Catalogue of Microorganisms (GCM) 10K type strain sequencing project: providing services to taxonomists for standard genome sequencing and annotation.</title>
        <authorList>
            <consortium name="The Broad Institute Genomics Platform"/>
            <consortium name="The Broad Institute Genome Sequencing Center for Infectious Disease"/>
            <person name="Wu L."/>
            <person name="Ma J."/>
        </authorList>
    </citation>
    <scope>NUCLEOTIDE SEQUENCE [LARGE SCALE GENOMIC DNA]</scope>
    <source>
        <strain evidence="4">KACC 12649</strain>
    </source>
</reference>
<evidence type="ECO:0000313" key="3">
    <source>
        <dbReference type="EMBL" id="MFC5461314.1"/>
    </source>
</evidence>
<dbReference type="RefSeq" id="WP_379784751.1">
    <property type="nucleotide sequence ID" value="NZ_JBHSMU010000015.1"/>
</dbReference>
<keyword evidence="1" id="KW-0175">Coiled coil</keyword>
<comment type="caution">
    <text evidence="3">The sequence shown here is derived from an EMBL/GenBank/DDBJ whole genome shotgun (WGS) entry which is preliminary data.</text>
</comment>
<sequence>MEQINTNKTNWFVRVLISLFCLLLTAMIGFRFLWIEPKGDVSSGIITLLCLILVLVLAESFDNFSVGKLISISREAKKKEKEVEKLEKQNDQLLSQLISVSNTQSQNQNHTNVYGDYHAAAPSVRKASEEEVREQTTEAKQTTEAITVPPHSAQARLRVNWGKAEEIALQKYMQLRSIHPSNLITGAKMVNQFQGIDPISNQQIIFDGYLKDQGHEIFLEVRPNDFFSPTFRERLYMMLSKINHYRLAKRADAHLDLLLMMLPGEEPPRNAFSIDRIFETFEPAIASGLLKIVSIDFSEEEAKSCRESTERR</sequence>
<feature type="transmembrane region" description="Helical" evidence="2">
    <location>
        <begin position="41"/>
        <end position="58"/>
    </location>
</feature>